<dbReference type="EMBL" id="JABMIG020000395">
    <property type="protein sequence ID" value="KAL3779294.1"/>
    <property type="molecule type" value="Genomic_DNA"/>
</dbReference>
<evidence type="ECO:0000313" key="8">
    <source>
        <dbReference type="Proteomes" id="UP001516023"/>
    </source>
</evidence>
<keyword evidence="3" id="KW-0443">Lipid metabolism</keyword>
<organism evidence="7 8">
    <name type="scientific">Cyclotella cryptica</name>
    <dbReference type="NCBI Taxonomy" id="29204"/>
    <lineage>
        <taxon>Eukaryota</taxon>
        <taxon>Sar</taxon>
        <taxon>Stramenopiles</taxon>
        <taxon>Ochrophyta</taxon>
        <taxon>Bacillariophyta</taxon>
        <taxon>Coscinodiscophyceae</taxon>
        <taxon>Thalassiosirophycidae</taxon>
        <taxon>Stephanodiscales</taxon>
        <taxon>Stephanodiscaceae</taxon>
        <taxon>Cyclotella</taxon>
    </lineage>
</organism>
<dbReference type="GO" id="GO:0016746">
    <property type="term" value="F:acyltransferase activity"/>
    <property type="evidence" value="ECO:0007669"/>
    <property type="project" value="UniProtKB-KW"/>
</dbReference>
<comment type="caution">
    <text evidence="7">The sequence shown here is derived from an EMBL/GenBank/DDBJ whole genome shotgun (WGS) entry which is preliminary data.</text>
</comment>
<dbReference type="GO" id="GO:0006629">
    <property type="term" value="P:lipid metabolic process"/>
    <property type="evidence" value="ECO:0007669"/>
    <property type="project" value="UniProtKB-KW"/>
</dbReference>
<name>A0ABD3NVG8_9STRA</name>
<evidence type="ECO:0000256" key="5">
    <source>
        <dbReference type="ARBA" id="ARBA00023315"/>
    </source>
</evidence>
<dbReference type="GO" id="GO:0016020">
    <property type="term" value="C:membrane"/>
    <property type="evidence" value="ECO:0007669"/>
    <property type="project" value="UniProtKB-SubCell"/>
</dbReference>
<accession>A0ABD3NVG8</accession>
<sequence>MTPGYIGAGRVLPIWRGAGIDQKLLLDFGRHLATWEWCHVFPEGGVWQWEGLGGRRELLPGMTCRSSSDFDAVPSLERNEGVAWLYRPREGIRPSRRRTGKTEVGCGEIAHAPITPKVIPFAQVGMERLLPQDEITGKTKLRDNLLHSMLPSFLGGM</sequence>
<evidence type="ECO:0000256" key="2">
    <source>
        <dbReference type="ARBA" id="ARBA00022679"/>
    </source>
</evidence>
<evidence type="ECO:0000256" key="1">
    <source>
        <dbReference type="ARBA" id="ARBA00004170"/>
    </source>
</evidence>
<keyword evidence="4" id="KW-0472">Membrane</keyword>
<reference evidence="7 8" key="1">
    <citation type="journal article" date="2020" name="G3 (Bethesda)">
        <title>Improved Reference Genome for Cyclotella cryptica CCMP332, a Model for Cell Wall Morphogenesis, Salinity Adaptation, and Lipid Production in Diatoms (Bacillariophyta).</title>
        <authorList>
            <person name="Roberts W.R."/>
            <person name="Downey K.M."/>
            <person name="Ruck E.C."/>
            <person name="Traller J.C."/>
            <person name="Alverson A.J."/>
        </authorList>
    </citation>
    <scope>NUCLEOTIDE SEQUENCE [LARGE SCALE GENOMIC DNA]</scope>
    <source>
        <strain evidence="7 8">CCMP332</strain>
    </source>
</reference>
<dbReference type="PANTHER" id="PTHR12497:SF0">
    <property type="entry name" value="TAFAZZIN"/>
    <property type="match status" value="1"/>
</dbReference>
<dbReference type="Proteomes" id="UP001516023">
    <property type="component" value="Unassembled WGS sequence"/>
</dbReference>
<dbReference type="InterPro" id="IPR000872">
    <property type="entry name" value="Tafazzin"/>
</dbReference>
<keyword evidence="2" id="KW-0808">Transferase</keyword>
<keyword evidence="5" id="KW-0012">Acyltransferase</keyword>
<comment type="subcellular location">
    <subcellularLocation>
        <location evidence="1">Membrane</location>
        <topology evidence="1">Peripheral membrane protein</topology>
    </subcellularLocation>
</comment>
<evidence type="ECO:0000256" key="3">
    <source>
        <dbReference type="ARBA" id="ARBA00023098"/>
    </source>
</evidence>
<evidence type="ECO:0000256" key="6">
    <source>
        <dbReference type="RuleBase" id="RU365062"/>
    </source>
</evidence>
<evidence type="ECO:0000313" key="7">
    <source>
        <dbReference type="EMBL" id="KAL3779294.1"/>
    </source>
</evidence>
<protein>
    <recommendedName>
        <fullName evidence="6">Tafazzin family protein</fullName>
    </recommendedName>
</protein>
<keyword evidence="8" id="KW-1185">Reference proteome</keyword>
<gene>
    <name evidence="7" type="ORF">HJC23_009118</name>
</gene>
<evidence type="ECO:0000256" key="4">
    <source>
        <dbReference type="ARBA" id="ARBA00023136"/>
    </source>
</evidence>
<proteinExistence type="inferred from homology"/>
<dbReference type="PANTHER" id="PTHR12497">
    <property type="entry name" value="TAZ PROTEIN TAFAZZIN"/>
    <property type="match status" value="1"/>
</dbReference>
<comment type="similarity">
    <text evidence="6">Belongs to the taffazin family.</text>
</comment>
<dbReference type="AlphaFoldDB" id="A0ABD3NVG8"/>